<dbReference type="SUPFAM" id="SSF58038">
    <property type="entry name" value="SNARE fusion complex"/>
    <property type="match status" value="1"/>
</dbReference>
<organism evidence="9 10">
    <name type="scientific">Leishmania martiniquensis</name>
    <dbReference type="NCBI Taxonomy" id="1580590"/>
    <lineage>
        <taxon>Eukaryota</taxon>
        <taxon>Discoba</taxon>
        <taxon>Euglenozoa</taxon>
        <taxon>Kinetoplastea</taxon>
        <taxon>Metakinetoplastina</taxon>
        <taxon>Trypanosomatida</taxon>
        <taxon>Trypanosomatidae</taxon>
        <taxon>Leishmaniinae</taxon>
        <taxon>Leishmania</taxon>
    </lineage>
</organism>
<sequence length="250" mass="27799">MSGLFNCYEEDFNDTVRGLREGCSKLQASIDAQAAHDEDPTRIYHPPPATGPLSRTQQLHVVQQGLSHAKDLLTSMMYEMTDASPPERAVMKEKAEAFRKTCNALDGVVAQLRQSCNAADRADLLRFGASAAAGDAGDVFMTEADAKTQSHRLLALQTTERLQGGTNTLRKAEAYLSQTNTLGSESLNTLRMQTEQIAHVHEITNDVDAEISRSRVLINQMHRTAIKHKLWLVAIILLLFTLIFLFLYLR</sequence>
<protein>
    <recommendedName>
        <fullName evidence="11">Qb-SNARE protein</fullName>
    </recommendedName>
</protein>
<evidence type="ECO:0000313" key="9">
    <source>
        <dbReference type="EMBL" id="KAG5478766.1"/>
    </source>
</evidence>
<reference evidence="10" key="2">
    <citation type="journal article" date="2021" name="Sci. Data">
        <title>Chromosome-scale genome sequencing, assembly and annotation of six genomes from subfamily Leishmaniinae.</title>
        <authorList>
            <person name="Almutairi H."/>
            <person name="Urbaniak M.D."/>
            <person name="Bates M.D."/>
            <person name="Jariyapan N."/>
            <person name="Kwakye-Nuako G."/>
            <person name="Thomaz Soccol V."/>
            <person name="Al-Salem W.S."/>
            <person name="Dillon R.J."/>
            <person name="Bates P.A."/>
            <person name="Gatherer D."/>
        </authorList>
    </citation>
    <scope>NUCLEOTIDE SEQUENCE [LARGE SCALE GENOMIC DNA]</scope>
</reference>
<dbReference type="GO" id="GO:0031201">
    <property type="term" value="C:SNARE complex"/>
    <property type="evidence" value="ECO:0007669"/>
    <property type="project" value="TreeGrafter"/>
</dbReference>
<comment type="subcellular location">
    <subcellularLocation>
        <location evidence="1">Membrane</location>
        <topology evidence="1">Single-pass type IV membrane protein</topology>
    </subcellularLocation>
</comment>
<proteinExistence type="predicted"/>
<dbReference type="OrthoDB" id="430637at2759"/>
<keyword evidence="10" id="KW-1185">Reference proteome</keyword>
<dbReference type="GO" id="GO:0005794">
    <property type="term" value="C:Golgi apparatus"/>
    <property type="evidence" value="ECO:0007669"/>
    <property type="project" value="TreeGrafter"/>
</dbReference>
<dbReference type="GO" id="GO:0005484">
    <property type="term" value="F:SNAP receptor activity"/>
    <property type="evidence" value="ECO:0007669"/>
    <property type="project" value="TreeGrafter"/>
</dbReference>
<evidence type="ECO:0000256" key="2">
    <source>
        <dbReference type="ARBA" id="ARBA00022448"/>
    </source>
</evidence>
<dbReference type="InterPro" id="IPR038407">
    <property type="entry name" value="v-SNARE_N_sf"/>
</dbReference>
<name>A0A836HIX4_9TRYP</name>
<keyword evidence="7 8" id="KW-0472">Membrane</keyword>
<keyword evidence="2" id="KW-0813">Transport</keyword>
<keyword evidence="5 8" id="KW-1133">Transmembrane helix</keyword>
<dbReference type="GO" id="GO:0031902">
    <property type="term" value="C:late endosome membrane"/>
    <property type="evidence" value="ECO:0007669"/>
    <property type="project" value="TreeGrafter"/>
</dbReference>
<dbReference type="GO" id="GO:0005789">
    <property type="term" value="C:endoplasmic reticulum membrane"/>
    <property type="evidence" value="ECO:0007669"/>
    <property type="project" value="TreeGrafter"/>
</dbReference>
<gene>
    <name evidence="9" type="ORF">LSCM1_06170</name>
</gene>
<evidence type="ECO:0000256" key="8">
    <source>
        <dbReference type="SAM" id="Phobius"/>
    </source>
</evidence>
<dbReference type="EMBL" id="JAFEUZ010000023">
    <property type="protein sequence ID" value="KAG5478766.1"/>
    <property type="molecule type" value="Genomic_DNA"/>
</dbReference>
<evidence type="ECO:0000256" key="7">
    <source>
        <dbReference type="ARBA" id="ARBA00023136"/>
    </source>
</evidence>
<dbReference type="PANTHER" id="PTHR21230">
    <property type="entry name" value="VESICLE TRANSPORT V-SNARE PROTEIN VTI1-RELATED"/>
    <property type="match status" value="1"/>
</dbReference>
<reference evidence="10" key="1">
    <citation type="journal article" date="2021" name="Microbiol. Resour. Announc.">
        <title>LGAAP: Leishmaniinae Genome Assembly and Annotation Pipeline.</title>
        <authorList>
            <person name="Almutairi H."/>
            <person name="Urbaniak M.D."/>
            <person name="Bates M.D."/>
            <person name="Jariyapan N."/>
            <person name="Kwakye-Nuako G."/>
            <person name="Thomaz-Soccol V."/>
            <person name="Al-Salem W.S."/>
            <person name="Dillon R.J."/>
            <person name="Bates P.A."/>
            <person name="Gatherer D."/>
        </authorList>
    </citation>
    <scope>NUCLEOTIDE SEQUENCE [LARGE SCALE GENOMIC DNA]</scope>
</reference>
<dbReference type="KEGG" id="lmat:92516114"/>
<evidence type="ECO:0000256" key="5">
    <source>
        <dbReference type="ARBA" id="ARBA00022989"/>
    </source>
</evidence>
<evidence type="ECO:0000256" key="4">
    <source>
        <dbReference type="ARBA" id="ARBA00022927"/>
    </source>
</evidence>
<keyword evidence="6" id="KW-0175">Coiled coil</keyword>
<keyword evidence="4" id="KW-0653">Protein transport</keyword>
<evidence type="ECO:0008006" key="11">
    <source>
        <dbReference type="Google" id="ProtNLM"/>
    </source>
</evidence>
<evidence type="ECO:0000256" key="6">
    <source>
        <dbReference type="ARBA" id="ARBA00023054"/>
    </source>
</evidence>
<keyword evidence="3 8" id="KW-0812">Transmembrane</keyword>
<feature type="transmembrane region" description="Helical" evidence="8">
    <location>
        <begin position="230"/>
        <end position="249"/>
    </location>
</feature>
<comment type="caution">
    <text evidence="9">The sequence shown here is derived from an EMBL/GenBank/DDBJ whole genome shotgun (WGS) entry which is preliminary data.</text>
</comment>
<dbReference type="PANTHER" id="PTHR21230:SF26">
    <property type="entry name" value="VESICLE TRANSPORT THROUGH INTERACTION WITH T-SNARES HOMOLOG 1A"/>
    <property type="match status" value="1"/>
</dbReference>
<dbReference type="Gene3D" id="1.20.58.400">
    <property type="entry name" value="t-snare proteins"/>
    <property type="match status" value="1"/>
</dbReference>
<dbReference type="GO" id="GO:0000149">
    <property type="term" value="F:SNARE binding"/>
    <property type="evidence" value="ECO:0007669"/>
    <property type="project" value="TreeGrafter"/>
</dbReference>
<evidence type="ECO:0000313" key="10">
    <source>
        <dbReference type="Proteomes" id="UP000673552"/>
    </source>
</evidence>
<evidence type="ECO:0000256" key="1">
    <source>
        <dbReference type="ARBA" id="ARBA00004211"/>
    </source>
</evidence>
<accession>A0A836HIX4</accession>
<dbReference type="RefSeq" id="XP_067178707.1">
    <property type="nucleotide sequence ID" value="XM_067323602.1"/>
</dbReference>
<dbReference type="Gene3D" id="1.20.5.110">
    <property type="match status" value="1"/>
</dbReference>
<dbReference type="Proteomes" id="UP000673552">
    <property type="component" value="Unassembled WGS sequence"/>
</dbReference>
<dbReference type="GeneID" id="92516114"/>
<dbReference type="GO" id="GO:0012507">
    <property type="term" value="C:ER to Golgi transport vesicle membrane"/>
    <property type="evidence" value="ECO:0007669"/>
    <property type="project" value="TreeGrafter"/>
</dbReference>
<dbReference type="AlphaFoldDB" id="A0A836HIX4"/>
<dbReference type="GO" id="GO:0015031">
    <property type="term" value="P:protein transport"/>
    <property type="evidence" value="ECO:0007669"/>
    <property type="project" value="UniProtKB-KW"/>
</dbReference>
<evidence type="ECO:0000256" key="3">
    <source>
        <dbReference type="ARBA" id="ARBA00022692"/>
    </source>
</evidence>
<dbReference type="GO" id="GO:0006906">
    <property type="term" value="P:vesicle fusion"/>
    <property type="evidence" value="ECO:0007669"/>
    <property type="project" value="TreeGrafter"/>
</dbReference>